<accession>A0A2K0TL45</accession>
<proteinExistence type="predicted"/>
<protein>
    <submittedName>
        <fullName evidence="1">Uncharacterized protein</fullName>
    </submittedName>
</protein>
<dbReference type="EMBL" id="MTYH01000016">
    <property type="protein sequence ID" value="PNP46244.1"/>
    <property type="molecule type" value="Genomic_DNA"/>
</dbReference>
<dbReference type="AlphaFoldDB" id="A0A2K0TL45"/>
<gene>
    <name evidence="1" type="ORF">TGAMA5MH_02279</name>
</gene>
<evidence type="ECO:0000313" key="1">
    <source>
        <dbReference type="EMBL" id="PNP46244.1"/>
    </source>
</evidence>
<sequence length="39" mass="4468">MISYVHDWPFMSHDARQVSSGFRGLALLVGPWSICQDFL</sequence>
<reference evidence="1 2" key="1">
    <citation type="submission" date="2017-02" db="EMBL/GenBank/DDBJ databases">
        <title>Genomes of Trichoderma spp. with biocontrol activity.</title>
        <authorList>
            <person name="Gardiner D."/>
            <person name="Kazan K."/>
            <person name="Vos C."/>
            <person name="Harvey P."/>
        </authorList>
    </citation>
    <scope>NUCLEOTIDE SEQUENCE [LARGE SCALE GENOMIC DNA]</scope>
    <source>
        <strain evidence="1 2">A5MH</strain>
    </source>
</reference>
<dbReference type="Proteomes" id="UP000236546">
    <property type="component" value="Unassembled WGS sequence"/>
</dbReference>
<evidence type="ECO:0000313" key="2">
    <source>
        <dbReference type="Proteomes" id="UP000236546"/>
    </source>
</evidence>
<comment type="caution">
    <text evidence="1">The sequence shown here is derived from an EMBL/GenBank/DDBJ whole genome shotgun (WGS) entry which is preliminary data.</text>
</comment>
<name>A0A2K0TL45_9HYPO</name>
<organism evidence="1 2">
    <name type="scientific">Trichoderma gamsii</name>
    <dbReference type="NCBI Taxonomy" id="398673"/>
    <lineage>
        <taxon>Eukaryota</taxon>
        <taxon>Fungi</taxon>
        <taxon>Dikarya</taxon>
        <taxon>Ascomycota</taxon>
        <taxon>Pezizomycotina</taxon>
        <taxon>Sordariomycetes</taxon>
        <taxon>Hypocreomycetidae</taxon>
        <taxon>Hypocreales</taxon>
        <taxon>Hypocreaceae</taxon>
        <taxon>Trichoderma</taxon>
    </lineage>
</organism>